<gene>
    <name evidence="1" type="ORF">CGI_10005517</name>
</gene>
<proteinExistence type="predicted"/>
<protein>
    <submittedName>
        <fullName evidence="1">Uncharacterized protein</fullName>
    </submittedName>
</protein>
<name>K1QLI1_MAGGI</name>
<organism evidence="1">
    <name type="scientific">Magallana gigas</name>
    <name type="common">Pacific oyster</name>
    <name type="synonym">Crassostrea gigas</name>
    <dbReference type="NCBI Taxonomy" id="29159"/>
    <lineage>
        <taxon>Eukaryota</taxon>
        <taxon>Metazoa</taxon>
        <taxon>Spiralia</taxon>
        <taxon>Lophotrochozoa</taxon>
        <taxon>Mollusca</taxon>
        <taxon>Bivalvia</taxon>
        <taxon>Autobranchia</taxon>
        <taxon>Pteriomorphia</taxon>
        <taxon>Ostreida</taxon>
        <taxon>Ostreoidea</taxon>
        <taxon>Ostreidae</taxon>
        <taxon>Magallana</taxon>
    </lineage>
</organism>
<dbReference type="AlphaFoldDB" id="K1QLI1"/>
<dbReference type="EMBL" id="JH818912">
    <property type="protein sequence ID" value="EKC37687.1"/>
    <property type="molecule type" value="Genomic_DNA"/>
</dbReference>
<dbReference type="InParanoid" id="K1QLI1"/>
<sequence length="81" mass="8919">MYLNSSDTLHTACLVSVREISPGPVCVSLYHYMEHNTTTITISKKESTTGQTTTIKEIVGSNETSWSEAMFNTTATTAWRG</sequence>
<accession>K1QLI1</accession>
<reference evidence="1" key="1">
    <citation type="journal article" date="2012" name="Nature">
        <title>The oyster genome reveals stress adaptation and complexity of shell formation.</title>
        <authorList>
            <person name="Zhang G."/>
            <person name="Fang X."/>
            <person name="Guo X."/>
            <person name="Li L."/>
            <person name="Luo R."/>
            <person name="Xu F."/>
            <person name="Yang P."/>
            <person name="Zhang L."/>
            <person name="Wang X."/>
            <person name="Qi H."/>
            <person name="Xiong Z."/>
            <person name="Que H."/>
            <person name="Xie Y."/>
            <person name="Holland P.W."/>
            <person name="Paps J."/>
            <person name="Zhu Y."/>
            <person name="Wu F."/>
            <person name="Chen Y."/>
            <person name="Wang J."/>
            <person name="Peng C."/>
            <person name="Meng J."/>
            <person name="Yang L."/>
            <person name="Liu J."/>
            <person name="Wen B."/>
            <person name="Zhang N."/>
            <person name="Huang Z."/>
            <person name="Zhu Q."/>
            <person name="Feng Y."/>
            <person name="Mount A."/>
            <person name="Hedgecock D."/>
            <person name="Xu Z."/>
            <person name="Liu Y."/>
            <person name="Domazet-Loso T."/>
            <person name="Du Y."/>
            <person name="Sun X."/>
            <person name="Zhang S."/>
            <person name="Liu B."/>
            <person name="Cheng P."/>
            <person name="Jiang X."/>
            <person name="Li J."/>
            <person name="Fan D."/>
            <person name="Wang W."/>
            <person name="Fu W."/>
            <person name="Wang T."/>
            <person name="Wang B."/>
            <person name="Zhang J."/>
            <person name="Peng Z."/>
            <person name="Li Y."/>
            <person name="Li N."/>
            <person name="Wang J."/>
            <person name="Chen M."/>
            <person name="He Y."/>
            <person name="Tan F."/>
            <person name="Song X."/>
            <person name="Zheng Q."/>
            <person name="Huang R."/>
            <person name="Yang H."/>
            <person name="Du X."/>
            <person name="Chen L."/>
            <person name="Yang M."/>
            <person name="Gaffney P.M."/>
            <person name="Wang S."/>
            <person name="Luo L."/>
            <person name="She Z."/>
            <person name="Ming Y."/>
            <person name="Huang W."/>
            <person name="Zhang S."/>
            <person name="Huang B."/>
            <person name="Zhang Y."/>
            <person name="Qu T."/>
            <person name="Ni P."/>
            <person name="Miao G."/>
            <person name="Wang J."/>
            <person name="Wang Q."/>
            <person name="Steinberg C.E."/>
            <person name="Wang H."/>
            <person name="Li N."/>
            <person name="Qian L."/>
            <person name="Zhang G."/>
            <person name="Li Y."/>
            <person name="Yang H."/>
            <person name="Liu X."/>
            <person name="Wang J."/>
            <person name="Yin Y."/>
            <person name="Wang J."/>
        </authorList>
    </citation>
    <scope>NUCLEOTIDE SEQUENCE [LARGE SCALE GENOMIC DNA]</scope>
    <source>
        <strain evidence="1">05x7-T-G4-1.051#20</strain>
    </source>
</reference>
<evidence type="ECO:0000313" key="1">
    <source>
        <dbReference type="EMBL" id="EKC37687.1"/>
    </source>
</evidence>
<dbReference type="HOGENOM" id="CLU_2576162_0_0_1"/>
<dbReference type="Gene3D" id="2.60.120.200">
    <property type="match status" value="1"/>
</dbReference>